<dbReference type="InterPro" id="IPR050153">
    <property type="entry name" value="Metal_Ion_Import_ABC"/>
</dbReference>
<organism evidence="5 6">
    <name type="scientific">Prochlorococcus marinus str. MIT 9116</name>
    <dbReference type="NCBI Taxonomy" id="167544"/>
    <lineage>
        <taxon>Bacteria</taxon>
        <taxon>Bacillati</taxon>
        <taxon>Cyanobacteriota</taxon>
        <taxon>Cyanophyceae</taxon>
        <taxon>Synechococcales</taxon>
        <taxon>Prochlorococcaceae</taxon>
        <taxon>Prochlorococcus</taxon>
    </lineage>
</organism>
<evidence type="ECO:0000259" key="4">
    <source>
        <dbReference type="PROSITE" id="PS50893"/>
    </source>
</evidence>
<dbReference type="OrthoDB" id="9789994at2"/>
<evidence type="ECO:0000256" key="3">
    <source>
        <dbReference type="ARBA" id="ARBA00022840"/>
    </source>
</evidence>
<keyword evidence="2" id="KW-0547">Nucleotide-binding</keyword>
<feature type="domain" description="ABC transporter" evidence="4">
    <location>
        <begin position="7"/>
        <end position="245"/>
    </location>
</feature>
<dbReference type="EMBL" id="JNAJ01000017">
    <property type="protein sequence ID" value="KGF90328.1"/>
    <property type="molecule type" value="Genomic_DNA"/>
</dbReference>
<gene>
    <name evidence="5" type="ORF">EU93_1497</name>
</gene>
<sequence length="263" mass="30346">MLNEFWFEAKNINCFKCGFRVIKDLNLKIAYSENVILIGPNGSGKSSLIEVINRNIYPIAANESFIKIFDEELINLWELRKRISTVNNDIKNRINPNLPVFDLILSGLYGKYCFISTKTEEDNYKVQCLIKNMNILDLSKKIFSNLSDGEKQIALFARALIKKPDILILDEPIANLDYKSKFLVIDKIDELSKLNTKIFCVTHDISMITEIYDRVIMLKDGEIFADGNQEEVINSENLKNLYGINVEVIKNNGFWIIKKFSKK</sequence>
<dbReference type="Gene3D" id="3.40.50.300">
    <property type="entry name" value="P-loop containing nucleotide triphosphate hydrolases"/>
    <property type="match status" value="1"/>
</dbReference>
<dbReference type="GO" id="GO:0016887">
    <property type="term" value="F:ATP hydrolysis activity"/>
    <property type="evidence" value="ECO:0007669"/>
    <property type="project" value="InterPro"/>
</dbReference>
<dbReference type="SMART" id="SM00382">
    <property type="entry name" value="AAA"/>
    <property type="match status" value="1"/>
</dbReference>
<keyword evidence="1" id="KW-0813">Transport</keyword>
<evidence type="ECO:0000256" key="1">
    <source>
        <dbReference type="ARBA" id="ARBA00022448"/>
    </source>
</evidence>
<dbReference type="InterPro" id="IPR003593">
    <property type="entry name" value="AAA+_ATPase"/>
</dbReference>
<dbReference type="SUPFAM" id="SSF52540">
    <property type="entry name" value="P-loop containing nucleoside triphosphate hydrolases"/>
    <property type="match status" value="1"/>
</dbReference>
<accession>A0A0A1ZQ53</accession>
<name>A0A0A1ZQ53_PROMR</name>
<dbReference type="RefSeq" id="WP_032514295.1">
    <property type="nucleotide sequence ID" value="NZ_JNAJ01000017.1"/>
</dbReference>
<comment type="caution">
    <text evidence="5">The sequence shown here is derived from an EMBL/GenBank/DDBJ whole genome shotgun (WGS) entry which is preliminary data.</text>
</comment>
<dbReference type="PROSITE" id="PS50893">
    <property type="entry name" value="ABC_TRANSPORTER_2"/>
    <property type="match status" value="1"/>
</dbReference>
<evidence type="ECO:0000256" key="2">
    <source>
        <dbReference type="ARBA" id="ARBA00022741"/>
    </source>
</evidence>
<dbReference type="InterPro" id="IPR003439">
    <property type="entry name" value="ABC_transporter-like_ATP-bd"/>
</dbReference>
<dbReference type="GO" id="GO:0005524">
    <property type="term" value="F:ATP binding"/>
    <property type="evidence" value="ECO:0007669"/>
    <property type="project" value="UniProtKB-KW"/>
</dbReference>
<protein>
    <submittedName>
        <fullName evidence="5">ATPase</fullName>
    </submittedName>
</protein>
<reference evidence="6" key="1">
    <citation type="journal article" date="2014" name="Sci. Data">
        <title>Genomes of diverse isolates of the marine cyanobacterium Prochlorococcus.</title>
        <authorList>
            <person name="Biller S."/>
            <person name="Berube P."/>
            <person name="Thompson J."/>
            <person name="Kelly L."/>
            <person name="Roggensack S."/>
            <person name="Awad L."/>
            <person name="Roache-Johnson K."/>
            <person name="Ding H."/>
            <person name="Giovannoni S.J."/>
            <person name="Moore L.R."/>
            <person name="Chisholm S.W."/>
        </authorList>
    </citation>
    <scope>NUCLEOTIDE SEQUENCE [LARGE SCALE GENOMIC DNA]</scope>
</reference>
<dbReference type="PANTHER" id="PTHR42734">
    <property type="entry name" value="METAL TRANSPORT SYSTEM ATP-BINDING PROTEIN TM_0124-RELATED"/>
    <property type="match status" value="1"/>
</dbReference>
<dbReference type="AlphaFoldDB" id="A0A0A1ZQ53"/>
<evidence type="ECO:0000313" key="5">
    <source>
        <dbReference type="EMBL" id="KGF90328.1"/>
    </source>
</evidence>
<keyword evidence="3" id="KW-0067">ATP-binding</keyword>
<dbReference type="Proteomes" id="UP000030491">
    <property type="component" value="Unassembled WGS sequence"/>
</dbReference>
<evidence type="ECO:0000313" key="6">
    <source>
        <dbReference type="Proteomes" id="UP000030491"/>
    </source>
</evidence>
<proteinExistence type="predicted"/>
<dbReference type="Pfam" id="PF00005">
    <property type="entry name" value="ABC_tran"/>
    <property type="match status" value="1"/>
</dbReference>
<dbReference type="InterPro" id="IPR027417">
    <property type="entry name" value="P-loop_NTPase"/>
</dbReference>